<dbReference type="PANTHER" id="PTHR24238:SF47">
    <property type="entry name" value="ECDYSTEROIDS_DOPAMINE RECEPTOR-RELATED"/>
    <property type="match status" value="1"/>
</dbReference>
<dbReference type="AlphaFoldDB" id="A0AA88XKJ8"/>
<evidence type="ECO:0000256" key="4">
    <source>
        <dbReference type="ARBA" id="ARBA00023040"/>
    </source>
</evidence>
<evidence type="ECO:0000256" key="5">
    <source>
        <dbReference type="ARBA" id="ARBA00023136"/>
    </source>
</evidence>
<keyword evidence="4" id="KW-0297">G-protein coupled receptor</keyword>
<feature type="transmembrane region" description="Helical" evidence="8">
    <location>
        <begin position="116"/>
        <end position="137"/>
    </location>
</feature>
<gene>
    <name evidence="10" type="ORF">FSP39_000106</name>
</gene>
<comment type="subcellular location">
    <subcellularLocation>
        <location evidence="1">Membrane</location>
        <topology evidence="1">Multi-pass membrane protein</topology>
    </subcellularLocation>
</comment>
<evidence type="ECO:0000313" key="10">
    <source>
        <dbReference type="EMBL" id="KAK3086992.1"/>
    </source>
</evidence>
<evidence type="ECO:0000256" key="7">
    <source>
        <dbReference type="ARBA" id="ARBA00023224"/>
    </source>
</evidence>
<dbReference type="Gene3D" id="1.20.1070.10">
    <property type="entry name" value="Rhodopsin 7-helix transmembrane proteins"/>
    <property type="match status" value="1"/>
</dbReference>
<keyword evidence="5 8" id="KW-0472">Membrane</keyword>
<evidence type="ECO:0000256" key="6">
    <source>
        <dbReference type="ARBA" id="ARBA00023170"/>
    </source>
</evidence>
<sequence length="290" mass="33201">MTLFSTELLEVNEDAIRALVPAYIYMTLIMSMGRGMVNSSEFKFVPTNSSHFLFWKYVFWKYVIYFYGIKQKTSPHILFIVVLAIFDLFTCAVAMPLELVDLVRFYTYESTELCKITRLCTHFGPIASTFTLLVIAVDRYRMVCEPLKLQISSKLSKILLLLAAVFGIVVSVPASVFYQVVEANLTEPSGLSAYDCTTIRDEEYTVAITVYNINFFFLLSGSIVVLFVLYLLVARELFKLRKANLSSTSHNVKVKKFTAIMMTNIDNDHIPVYSTKSIIQKIRNRRHTKS</sequence>
<feature type="transmembrane region" description="Helical" evidence="8">
    <location>
        <begin position="15"/>
        <end position="32"/>
    </location>
</feature>
<dbReference type="SUPFAM" id="SSF81321">
    <property type="entry name" value="Family A G protein-coupled receptor-like"/>
    <property type="match status" value="1"/>
</dbReference>
<dbReference type="GO" id="GO:0016020">
    <property type="term" value="C:membrane"/>
    <property type="evidence" value="ECO:0007669"/>
    <property type="project" value="UniProtKB-SubCell"/>
</dbReference>
<evidence type="ECO:0000259" key="9">
    <source>
        <dbReference type="PROSITE" id="PS50262"/>
    </source>
</evidence>
<evidence type="ECO:0000313" key="11">
    <source>
        <dbReference type="Proteomes" id="UP001186944"/>
    </source>
</evidence>
<dbReference type="PANTHER" id="PTHR24238">
    <property type="entry name" value="G-PROTEIN COUPLED RECEPTOR"/>
    <property type="match status" value="1"/>
</dbReference>
<comment type="caution">
    <text evidence="10">The sequence shown here is derived from an EMBL/GenBank/DDBJ whole genome shotgun (WGS) entry which is preliminary data.</text>
</comment>
<accession>A0AA88XKJ8</accession>
<dbReference type="EMBL" id="VSWD01000011">
    <property type="protein sequence ID" value="KAK3086992.1"/>
    <property type="molecule type" value="Genomic_DNA"/>
</dbReference>
<dbReference type="InterPro" id="IPR017452">
    <property type="entry name" value="GPCR_Rhodpsn_7TM"/>
</dbReference>
<dbReference type="InterPro" id="IPR000276">
    <property type="entry name" value="GPCR_Rhodpsn"/>
</dbReference>
<proteinExistence type="predicted"/>
<evidence type="ECO:0000256" key="1">
    <source>
        <dbReference type="ARBA" id="ARBA00004141"/>
    </source>
</evidence>
<evidence type="ECO:0000256" key="3">
    <source>
        <dbReference type="ARBA" id="ARBA00022989"/>
    </source>
</evidence>
<feature type="transmembrane region" description="Helical" evidence="8">
    <location>
        <begin position="213"/>
        <end position="233"/>
    </location>
</feature>
<keyword evidence="2 8" id="KW-0812">Transmembrane</keyword>
<name>A0AA88XKJ8_PINIB</name>
<reference evidence="10" key="1">
    <citation type="submission" date="2019-08" db="EMBL/GenBank/DDBJ databases">
        <title>The improved chromosome-level genome for the pearl oyster Pinctada fucata martensii using PacBio sequencing and Hi-C.</title>
        <authorList>
            <person name="Zheng Z."/>
        </authorList>
    </citation>
    <scope>NUCLEOTIDE SEQUENCE</scope>
    <source>
        <strain evidence="10">ZZ-2019</strain>
        <tissue evidence="10">Adductor muscle</tissue>
    </source>
</reference>
<dbReference type="CDD" id="cd00637">
    <property type="entry name" value="7tm_classA_rhodopsin-like"/>
    <property type="match status" value="1"/>
</dbReference>
<keyword evidence="7" id="KW-0807">Transducer</keyword>
<feature type="transmembrane region" description="Helical" evidence="8">
    <location>
        <begin position="76"/>
        <end position="96"/>
    </location>
</feature>
<protein>
    <recommendedName>
        <fullName evidence="9">G-protein coupled receptors family 1 profile domain-containing protein</fullName>
    </recommendedName>
</protein>
<keyword evidence="6" id="KW-0675">Receptor</keyword>
<dbReference type="PROSITE" id="PS50262">
    <property type="entry name" value="G_PROTEIN_RECEP_F1_2"/>
    <property type="match status" value="1"/>
</dbReference>
<dbReference type="Proteomes" id="UP001186944">
    <property type="component" value="Unassembled WGS sequence"/>
</dbReference>
<dbReference type="Pfam" id="PF00001">
    <property type="entry name" value="7tm_1"/>
    <property type="match status" value="1"/>
</dbReference>
<feature type="domain" description="G-protein coupled receptors family 1 profile" evidence="9">
    <location>
        <begin position="50"/>
        <end position="290"/>
    </location>
</feature>
<evidence type="ECO:0000256" key="8">
    <source>
        <dbReference type="SAM" id="Phobius"/>
    </source>
</evidence>
<feature type="transmembrane region" description="Helical" evidence="8">
    <location>
        <begin position="158"/>
        <end position="181"/>
    </location>
</feature>
<dbReference type="GO" id="GO:0004930">
    <property type="term" value="F:G protein-coupled receptor activity"/>
    <property type="evidence" value="ECO:0007669"/>
    <property type="project" value="UniProtKB-KW"/>
</dbReference>
<evidence type="ECO:0000256" key="2">
    <source>
        <dbReference type="ARBA" id="ARBA00022692"/>
    </source>
</evidence>
<organism evidence="10 11">
    <name type="scientific">Pinctada imbricata</name>
    <name type="common">Atlantic pearl-oyster</name>
    <name type="synonym">Pinctada martensii</name>
    <dbReference type="NCBI Taxonomy" id="66713"/>
    <lineage>
        <taxon>Eukaryota</taxon>
        <taxon>Metazoa</taxon>
        <taxon>Spiralia</taxon>
        <taxon>Lophotrochozoa</taxon>
        <taxon>Mollusca</taxon>
        <taxon>Bivalvia</taxon>
        <taxon>Autobranchia</taxon>
        <taxon>Pteriomorphia</taxon>
        <taxon>Pterioida</taxon>
        <taxon>Pterioidea</taxon>
        <taxon>Pteriidae</taxon>
        <taxon>Pinctada</taxon>
    </lineage>
</organism>
<keyword evidence="3 8" id="KW-1133">Transmembrane helix</keyword>
<keyword evidence="11" id="KW-1185">Reference proteome</keyword>
<dbReference type="PROSITE" id="PS00237">
    <property type="entry name" value="G_PROTEIN_RECEP_F1_1"/>
    <property type="match status" value="1"/>
</dbReference>